<evidence type="ECO:0000313" key="2">
    <source>
        <dbReference type="Proteomes" id="UP000635245"/>
    </source>
</evidence>
<dbReference type="SUPFAM" id="SSF53850">
    <property type="entry name" value="Periplasmic binding protein-like II"/>
    <property type="match status" value="1"/>
</dbReference>
<dbReference type="RefSeq" id="WP_200325784.1">
    <property type="nucleotide sequence ID" value="NZ_JAENJH010000014.1"/>
</dbReference>
<name>A0A934QZX1_9PSEU</name>
<dbReference type="AlphaFoldDB" id="A0A934QZX1"/>
<proteinExistence type="predicted"/>
<dbReference type="Proteomes" id="UP000635245">
    <property type="component" value="Unassembled WGS sequence"/>
</dbReference>
<keyword evidence="2" id="KW-1185">Reference proteome</keyword>
<dbReference type="PANTHER" id="PTHR30024">
    <property type="entry name" value="ALIPHATIC SULFONATES-BINDING PROTEIN-RELATED"/>
    <property type="match status" value="1"/>
</dbReference>
<gene>
    <name evidence="1" type="ORF">JHE00_32805</name>
</gene>
<accession>A0A934QZX1</accession>
<protein>
    <submittedName>
        <fullName evidence="1">ABC transporter substrate-binding protein</fullName>
    </submittedName>
</protein>
<dbReference type="EMBL" id="JAENJH010000014">
    <property type="protein sequence ID" value="MBK1789137.1"/>
    <property type="molecule type" value="Genomic_DNA"/>
</dbReference>
<dbReference type="PANTHER" id="PTHR30024:SF2">
    <property type="entry name" value="ABC TRANSPORTER SUBSTRATE-BINDING PROTEIN"/>
    <property type="match status" value="1"/>
</dbReference>
<dbReference type="Gene3D" id="3.40.190.10">
    <property type="entry name" value="Periplasmic binding protein-like II"/>
    <property type="match status" value="2"/>
</dbReference>
<evidence type="ECO:0000313" key="1">
    <source>
        <dbReference type="EMBL" id="MBK1789137.1"/>
    </source>
</evidence>
<comment type="caution">
    <text evidence="1">The sequence shown here is derived from an EMBL/GenBank/DDBJ whole genome shotgun (WGS) entry which is preliminary data.</text>
</comment>
<organism evidence="1 2">
    <name type="scientific">Prauserella cavernicola</name>
    <dbReference type="NCBI Taxonomy" id="2800127"/>
    <lineage>
        <taxon>Bacteria</taxon>
        <taxon>Bacillati</taxon>
        <taxon>Actinomycetota</taxon>
        <taxon>Actinomycetes</taxon>
        <taxon>Pseudonocardiales</taxon>
        <taxon>Pseudonocardiaceae</taxon>
        <taxon>Prauserella</taxon>
    </lineage>
</organism>
<dbReference type="Pfam" id="PF13379">
    <property type="entry name" value="NMT1_2"/>
    <property type="match status" value="1"/>
</dbReference>
<reference evidence="1" key="1">
    <citation type="submission" date="2020-12" db="EMBL/GenBank/DDBJ databases">
        <title>Prauserella sp. ASG 168, a novel actinomycete isolated from cave rock.</title>
        <authorList>
            <person name="Suriyachadkun C."/>
        </authorList>
    </citation>
    <scope>NUCLEOTIDE SEQUENCE</scope>
    <source>
        <strain evidence="1">ASG 168</strain>
    </source>
</reference>
<sequence>MLASLALLSGCADSGGASGPSTVKIGYQQSVLYVPLLVMKEKGWLSEQVPEVDLQWTQLASGAALRDAMVTGDLQIGMIGIGAFNVGLSKGLDWKYMMSNADLDAAVMVSDPGIKTFEDLARSKPRISTIAPDSPQAFMLKIAARQYLGDPNALDESLVTLDAPSAVQALQAGQIDADTATSPSRYLEEGAGAHAVLTSNDVFAGGLLGVGPVAREGFKEDNQAFSEAFVRQLGRAVRWVQDNPEQALDLVSAELFGPNSNRDLLLKSVKNINWTVEPKNVLDYSTKSAELGVTDRAASSEDDMIFADLVEIAKNSFDSPAQEDSK</sequence>